<dbReference type="AlphaFoldDB" id="A0A7G1N9K2"/>
<name>A0A7G1N9K2_9ACTN</name>
<organism evidence="2 3">
    <name type="scientific">Streptomyces tuirus</name>
    <dbReference type="NCBI Taxonomy" id="68278"/>
    <lineage>
        <taxon>Bacteria</taxon>
        <taxon>Bacillati</taxon>
        <taxon>Actinomycetota</taxon>
        <taxon>Actinomycetes</taxon>
        <taxon>Kitasatosporales</taxon>
        <taxon>Streptomycetaceae</taxon>
        <taxon>Streptomyces</taxon>
    </lineage>
</organism>
<feature type="region of interest" description="Disordered" evidence="1">
    <location>
        <begin position="275"/>
        <end position="342"/>
    </location>
</feature>
<proteinExistence type="predicted"/>
<protein>
    <submittedName>
        <fullName evidence="2">Uncharacterized protein</fullName>
    </submittedName>
</protein>
<feature type="compositionally biased region" description="Pro residues" evidence="1">
    <location>
        <begin position="276"/>
        <end position="301"/>
    </location>
</feature>
<dbReference type="Proteomes" id="UP000516373">
    <property type="component" value="Chromosome"/>
</dbReference>
<evidence type="ECO:0000313" key="2">
    <source>
        <dbReference type="EMBL" id="BCL18922.1"/>
    </source>
</evidence>
<gene>
    <name evidence="2" type="ORF">GCM10017668_07650</name>
</gene>
<evidence type="ECO:0000256" key="1">
    <source>
        <dbReference type="SAM" id="MobiDB-lite"/>
    </source>
</evidence>
<dbReference type="EMBL" id="AP023439">
    <property type="protein sequence ID" value="BCL18922.1"/>
    <property type="molecule type" value="Genomic_DNA"/>
</dbReference>
<reference evidence="2 3" key="1">
    <citation type="journal article" date="2014" name="Int. J. Syst. Evol. Microbiol.">
        <title>Complete genome sequence of Corynebacterium casei LMG S-19264T (=DSM 44701T), isolated from a smear-ripened cheese.</title>
        <authorList>
            <consortium name="US DOE Joint Genome Institute (JGI-PGF)"/>
            <person name="Walter F."/>
            <person name="Albersmeier A."/>
            <person name="Kalinowski J."/>
            <person name="Ruckert C."/>
        </authorList>
    </citation>
    <scope>NUCLEOTIDE SEQUENCE [LARGE SCALE GENOMIC DNA]</scope>
    <source>
        <strain evidence="2 3">JCM 4255</strain>
    </source>
</reference>
<dbReference type="Pfam" id="PF19934">
    <property type="entry name" value="DUF6397"/>
    <property type="match status" value="1"/>
</dbReference>
<feature type="compositionally biased region" description="Basic residues" evidence="1">
    <location>
        <begin position="332"/>
        <end position="342"/>
    </location>
</feature>
<evidence type="ECO:0000313" key="3">
    <source>
        <dbReference type="Proteomes" id="UP000516373"/>
    </source>
</evidence>
<feature type="compositionally biased region" description="Pro residues" evidence="1">
    <location>
        <begin position="310"/>
        <end position="322"/>
    </location>
</feature>
<accession>A0A7G1N9K2</accession>
<dbReference type="InterPro" id="IPR045652">
    <property type="entry name" value="DUF6397"/>
</dbReference>
<sequence length="342" mass="36486">MSRTGTMSDRLTCAPSRAARELGLKRGEFDLAVNLGLIRAMPDEGGGGPRVALAEIDRLRSGDGFPDALRGRVATVGTTAGAELMDVAPTRFTSLARYGLLIPVRFYLNRYRTVVWLYLAEELRQFAAEGSHTRLLTARRTPAEIREGLKAGMDRRPRNWRGRHVGFLTRQAGDDPWARAAAVACLLDPADVADVVRDPHERARLARCHPRLPAHGAPGSPTAELAGTLMTASEPDEVAWFRADLAHTMETARRHHPAADTPSPAVTAAVAAPTALAPPDPLAPPPAPPAGPDPLAPPPAPAVERRPAPSTAPAPAPAPAPASTPTHGLLSRLRRRRRRSAG</sequence>
<dbReference type="KEGG" id="stui:GCM10017668_07650"/>